<sequence length="159" mass="17538">MSIPLFFREDSFLQPMEVTLPDGIAVVTQRFYDVRVDDLRDIFDESFQLLAQTRPIGPPFAMYEGDPTDVFDLTIGFPVSAPVDPDDYGDIANEVFPSGKALIMSHIGGFDGLGSAWESLMEVHSANGGSTPRATIEIYLNDPSSTPQEDLRTDLIALY</sequence>
<evidence type="ECO:0000313" key="3">
    <source>
        <dbReference type="Proteomes" id="UP000551501"/>
    </source>
</evidence>
<dbReference type="Pfam" id="PF06445">
    <property type="entry name" value="GyrI-like"/>
    <property type="match status" value="1"/>
</dbReference>
<dbReference type="SUPFAM" id="SSF55136">
    <property type="entry name" value="Probable bacterial effector-binding domain"/>
    <property type="match status" value="1"/>
</dbReference>
<evidence type="ECO:0000259" key="1">
    <source>
        <dbReference type="SMART" id="SM00871"/>
    </source>
</evidence>
<proteinExistence type="predicted"/>
<feature type="domain" description="AraC effector-binding" evidence="1">
    <location>
        <begin position="13"/>
        <end position="159"/>
    </location>
</feature>
<evidence type="ECO:0000313" key="2">
    <source>
        <dbReference type="EMBL" id="MBB4137829.1"/>
    </source>
</evidence>
<dbReference type="InterPro" id="IPR010499">
    <property type="entry name" value="AraC_E-bd"/>
</dbReference>
<dbReference type="InterPro" id="IPR029442">
    <property type="entry name" value="GyrI-like"/>
</dbReference>
<reference evidence="2 3" key="1">
    <citation type="submission" date="2020-08" db="EMBL/GenBank/DDBJ databases">
        <title>Sequencing the genomes of 1000 actinobacteria strains.</title>
        <authorList>
            <person name="Klenk H.-P."/>
        </authorList>
    </citation>
    <scope>NUCLEOTIDE SEQUENCE [LARGE SCALE GENOMIC DNA]</scope>
    <source>
        <strain evidence="2 3">DSM 45298</strain>
    </source>
</reference>
<keyword evidence="3" id="KW-1185">Reference proteome</keyword>
<dbReference type="AlphaFoldDB" id="A0A840F8B8"/>
<dbReference type="InterPro" id="IPR011256">
    <property type="entry name" value="Reg_factor_effector_dom_sf"/>
</dbReference>
<name>A0A840F8B8_9ACTN</name>
<dbReference type="Gene3D" id="3.20.80.10">
    <property type="entry name" value="Regulatory factor, effector binding domain"/>
    <property type="match status" value="1"/>
</dbReference>
<organism evidence="2 3">
    <name type="scientific">Gordonia humi</name>
    <dbReference type="NCBI Taxonomy" id="686429"/>
    <lineage>
        <taxon>Bacteria</taxon>
        <taxon>Bacillati</taxon>
        <taxon>Actinomycetota</taxon>
        <taxon>Actinomycetes</taxon>
        <taxon>Mycobacteriales</taxon>
        <taxon>Gordoniaceae</taxon>
        <taxon>Gordonia</taxon>
    </lineage>
</organism>
<comment type="caution">
    <text evidence="2">The sequence shown here is derived from an EMBL/GenBank/DDBJ whole genome shotgun (WGS) entry which is preliminary data.</text>
</comment>
<gene>
    <name evidence="2" type="ORF">BKA16_004381</name>
</gene>
<accession>A0A840F8B8</accession>
<dbReference type="Proteomes" id="UP000551501">
    <property type="component" value="Unassembled WGS sequence"/>
</dbReference>
<dbReference type="SMART" id="SM00871">
    <property type="entry name" value="AraC_E_bind"/>
    <property type="match status" value="1"/>
</dbReference>
<dbReference type="RefSeq" id="WP_343067572.1">
    <property type="nucleotide sequence ID" value="NZ_BAABHL010000001.1"/>
</dbReference>
<dbReference type="EMBL" id="JACIFP010000001">
    <property type="protein sequence ID" value="MBB4137829.1"/>
    <property type="molecule type" value="Genomic_DNA"/>
</dbReference>
<protein>
    <submittedName>
        <fullName evidence="2">Effector-binding domain-containing protein</fullName>
    </submittedName>
</protein>